<dbReference type="AlphaFoldDB" id="A0A5C8ZFT6"/>
<comment type="caution">
    <text evidence="1">The sequence shown here is derived from an EMBL/GenBank/DDBJ whole genome shotgun (WGS) entry which is preliminary data.</text>
</comment>
<evidence type="ECO:0000313" key="2">
    <source>
        <dbReference type="Proteomes" id="UP000321234"/>
    </source>
</evidence>
<evidence type="ECO:0008006" key="3">
    <source>
        <dbReference type="Google" id="ProtNLM"/>
    </source>
</evidence>
<keyword evidence="2" id="KW-1185">Reference proteome</keyword>
<reference evidence="1 2" key="1">
    <citation type="submission" date="2019-07" db="EMBL/GenBank/DDBJ databases">
        <title>Quadrisphaera sp. strain DD2A genome sequencing and assembly.</title>
        <authorList>
            <person name="Kim I."/>
        </authorList>
    </citation>
    <scope>NUCLEOTIDE SEQUENCE [LARGE SCALE GENOMIC DNA]</scope>
    <source>
        <strain evidence="1 2">DD2A</strain>
    </source>
</reference>
<accession>A0A5C8ZFT6</accession>
<dbReference type="OrthoDB" id="5517693at2"/>
<dbReference type="Proteomes" id="UP000321234">
    <property type="component" value="Unassembled WGS sequence"/>
</dbReference>
<sequence>MPSRLPPRADLLPAFAYPQLRSLGLDHRWLAAALQAGEVVEVVRGAYVPSALLGEPLVVAQAAALVLPPHVVACRGLAALIHGVDPRGPALDTRPVAVQGLVPASNRTPKWAGASIHEAPLAAHDVVEVGGVLVTSPDRTALDCARFLRPPMALAVLDRVGRLGLVDREVLLVRIEEFRGDRWAGQARYLIVHMEPGAESYGESWFRLRLLDAGFPRPQVQMWVPDERPGAMCLDLGWEEVRKAGEYDGAEFHGPERRAADDARRQHLERDHGWRVLPVRKDAVLGRSMRLEEEFGELLGVAPKIRRRTW</sequence>
<proteinExistence type="predicted"/>
<protein>
    <recommendedName>
        <fullName evidence="3">Transcriptional regulator, AbiEi antitoxin, Type IV TA system</fullName>
    </recommendedName>
</protein>
<dbReference type="RefSeq" id="WP_147926505.1">
    <property type="nucleotide sequence ID" value="NZ_VKAC01000006.1"/>
</dbReference>
<dbReference type="EMBL" id="VKAC01000006">
    <property type="protein sequence ID" value="TXR56073.1"/>
    <property type="molecule type" value="Genomic_DNA"/>
</dbReference>
<name>A0A5C8ZFT6_9ACTN</name>
<gene>
    <name evidence="1" type="ORF">FMM08_11565</name>
</gene>
<evidence type="ECO:0000313" key="1">
    <source>
        <dbReference type="EMBL" id="TXR56073.1"/>
    </source>
</evidence>
<organism evidence="1 2">
    <name type="scientific">Quadrisphaera setariae</name>
    <dbReference type="NCBI Taxonomy" id="2593304"/>
    <lineage>
        <taxon>Bacteria</taxon>
        <taxon>Bacillati</taxon>
        <taxon>Actinomycetota</taxon>
        <taxon>Actinomycetes</taxon>
        <taxon>Kineosporiales</taxon>
        <taxon>Kineosporiaceae</taxon>
        <taxon>Quadrisphaera</taxon>
    </lineage>
</organism>